<evidence type="ECO:0000313" key="2">
    <source>
        <dbReference type="Proteomes" id="UP000002215"/>
    </source>
</evidence>
<dbReference type="AlphaFoldDB" id="A0A979GC36"/>
<organism evidence="1 2">
    <name type="scientific">Chitinophaga pinensis (strain ATCC 43595 / DSM 2588 / LMG 13176 / NBRC 15968 / NCIMB 11800 / UQM 2034)</name>
    <dbReference type="NCBI Taxonomy" id="485918"/>
    <lineage>
        <taxon>Bacteria</taxon>
        <taxon>Pseudomonadati</taxon>
        <taxon>Bacteroidota</taxon>
        <taxon>Chitinophagia</taxon>
        <taxon>Chitinophagales</taxon>
        <taxon>Chitinophagaceae</taxon>
        <taxon>Chitinophaga</taxon>
    </lineage>
</organism>
<dbReference type="Proteomes" id="UP000002215">
    <property type="component" value="Chromosome"/>
</dbReference>
<name>A0A979GC36_CHIPD</name>
<proteinExistence type="predicted"/>
<reference evidence="2" key="1">
    <citation type="submission" date="2009-08" db="EMBL/GenBank/DDBJ databases">
        <title>The complete genome of Chitinophaga pinensis DSM 2588.</title>
        <authorList>
            <consortium name="US DOE Joint Genome Institute (JGI-PGF)"/>
            <person name="Lucas S."/>
            <person name="Copeland A."/>
            <person name="Lapidus A."/>
            <person name="Glavina del Rio T."/>
            <person name="Dalin E."/>
            <person name="Tice H."/>
            <person name="Bruce D."/>
            <person name="Goodwin L."/>
            <person name="Pitluck S."/>
            <person name="Kyrpides N."/>
            <person name="Mavromatis K."/>
            <person name="Ivanova N."/>
            <person name="Mikhailova N."/>
            <person name="Sims D."/>
            <person name="Meinche L."/>
            <person name="Brettin T."/>
            <person name="Detter J.C."/>
            <person name="Han C."/>
            <person name="Larimer F."/>
            <person name="Land M."/>
            <person name="Hauser L."/>
            <person name="Markowitz V."/>
            <person name="Cheng J.-F."/>
            <person name="Hugenholtz P."/>
            <person name="Woyke T."/>
            <person name="Wu D."/>
            <person name="Spring S."/>
            <person name="Klenk H.-P."/>
            <person name="Eisen J.A."/>
        </authorList>
    </citation>
    <scope>NUCLEOTIDE SEQUENCE [LARGE SCALE GENOMIC DNA]</scope>
    <source>
        <strain evidence="2">ATCC 43595 / DSM 2588 / LMG 13176 / NBRC 15968 / NCIMB 11800 / UQM 2034</strain>
    </source>
</reference>
<evidence type="ECO:0000313" key="1">
    <source>
        <dbReference type="EMBL" id="ACU64572.1"/>
    </source>
</evidence>
<gene>
    <name evidence="1" type="ordered locus">Cpin_7172</name>
</gene>
<protein>
    <submittedName>
        <fullName evidence="1">Uncharacterized protein</fullName>
    </submittedName>
</protein>
<dbReference type="EMBL" id="CP001699">
    <property type="protein sequence ID" value="ACU64572.1"/>
    <property type="molecule type" value="Genomic_DNA"/>
</dbReference>
<sequence>MYYHVGARYGRLSTTVNKTATPDHNDQAFSY</sequence>
<dbReference type="KEGG" id="cpi:Cpin_7172"/>
<accession>A0A979GC36</accession>
<reference evidence="1 2" key="2">
    <citation type="journal article" date="2010" name="Stand. Genomic Sci.">
        <title>Complete genome sequence of Chitinophaga pinensis type strain (UQM 2034).</title>
        <authorList>
            <person name="Glavina Del Rio T."/>
            <person name="Abt B."/>
            <person name="Spring S."/>
            <person name="Lapidus A."/>
            <person name="Nolan M."/>
            <person name="Tice H."/>
            <person name="Copeland A."/>
            <person name="Cheng J.F."/>
            <person name="Chen F."/>
            <person name="Bruce D."/>
            <person name="Goodwin L."/>
            <person name="Pitluck S."/>
            <person name="Ivanova N."/>
            <person name="Mavromatis K."/>
            <person name="Mikhailova N."/>
            <person name="Pati A."/>
            <person name="Chen A."/>
            <person name="Palaniappan K."/>
            <person name="Land M."/>
            <person name="Hauser L."/>
            <person name="Chang Y.J."/>
            <person name="Jeffries C.D."/>
            <person name="Chain P."/>
            <person name="Saunders E."/>
            <person name="Detter J.C."/>
            <person name="Brettin T."/>
            <person name="Rohde M."/>
            <person name="Goker M."/>
            <person name="Bristow J."/>
            <person name="Eisen J.A."/>
            <person name="Markowitz V."/>
            <person name="Hugenholtz P."/>
            <person name="Kyrpides N.C."/>
            <person name="Klenk H.P."/>
            <person name="Lucas S."/>
        </authorList>
    </citation>
    <scope>NUCLEOTIDE SEQUENCE [LARGE SCALE GENOMIC DNA]</scope>
    <source>
        <strain evidence="2">ATCC 43595 / DSM 2588 / LMG 13176 / NBRC 15968 / NCIMB 11800 / UQM 2034</strain>
    </source>
</reference>